<organism evidence="4 5">
    <name type="scientific">Malus baccata</name>
    <name type="common">Siberian crab apple</name>
    <name type="synonym">Pyrus baccata</name>
    <dbReference type="NCBI Taxonomy" id="106549"/>
    <lineage>
        <taxon>Eukaryota</taxon>
        <taxon>Viridiplantae</taxon>
        <taxon>Streptophyta</taxon>
        <taxon>Embryophyta</taxon>
        <taxon>Tracheophyta</taxon>
        <taxon>Spermatophyta</taxon>
        <taxon>Magnoliopsida</taxon>
        <taxon>eudicotyledons</taxon>
        <taxon>Gunneridae</taxon>
        <taxon>Pentapetalae</taxon>
        <taxon>rosids</taxon>
        <taxon>fabids</taxon>
        <taxon>Rosales</taxon>
        <taxon>Rosaceae</taxon>
        <taxon>Amygdaloideae</taxon>
        <taxon>Maleae</taxon>
        <taxon>Malus</taxon>
    </lineage>
</organism>
<keyword evidence="5" id="KW-1185">Reference proteome</keyword>
<dbReference type="STRING" id="106549.A0A540LTJ6"/>
<comment type="caution">
    <text evidence="4">The sequence shown here is derived from an EMBL/GenBank/DDBJ whole genome shotgun (WGS) entry which is preliminary data.</text>
</comment>
<sequence length="113" mass="12763">MEIGRPRLQPPVPPPYFGDAVFRTTPTAAAAYLQSKPTWYAASRIHDALARADNYYLRSFLIYLELNHPRLCELDTGVSSMRCPILWINSWIMLPIHDADFGTNLHGTLCNAS</sequence>
<evidence type="ECO:0000256" key="2">
    <source>
        <dbReference type="ARBA" id="ARBA00022679"/>
    </source>
</evidence>
<keyword evidence="3" id="KW-0012">Acyltransferase</keyword>
<dbReference type="Gene3D" id="3.30.559.10">
    <property type="entry name" value="Chloramphenicol acetyltransferase-like domain"/>
    <property type="match status" value="1"/>
</dbReference>
<evidence type="ECO:0000313" key="5">
    <source>
        <dbReference type="Proteomes" id="UP000315295"/>
    </source>
</evidence>
<name>A0A540LTJ6_MALBA</name>
<dbReference type="AlphaFoldDB" id="A0A540LTJ6"/>
<dbReference type="Proteomes" id="UP000315295">
    <property type="component" value="Unassembled WGS sequence"/>
</dbReference>
<comment type="similarity">
    <text evidence="1">Belongs to the plant acyltransferase family.</text>
</comment>
<dbReference type="InterPro" id="IPR023213">
    <property type="entry name" value="CAT-like_dom_sf"/>
</dbReference>
<dbReference type="PANTHER" id="PTHR31642">
    <property type="entry name" value="TRICHOTHECENE 3-O-ACETYLTRANSFERASE"/>
    <property type="match status" value="1"/>
</dbReference>
<dbReference type="PANTHER" id="PTHR31642:SF11">
    <property type="entry name" value="SHIKIMATE O-HYDROXYCINNAMOYLTRANSFERASE"/>
    <property type="match status" value="1"/>
</dbReference>
<evidence type="ECO:0000256" key="1">
    <source>
        <dbReference type="ARBA" id="ARBA00009861"/>
    </source>
</evidence>
<keyword evidence="2" id="KW-0808">Transferase</keyword>
<gene>
    <name evidence="4" type="ORF">C1H46_024679</name>
</gene>
<reference evidence="4 5" key="1">
    <citation type="journal article" date="2019" name="G3 (Bethesda)">
        <title>Sequencing of a Wild Apple (Malus baccata) Genome Unravels the Differences Between Cultivated and Wild Apple Species Regarding Disease Resistance and Cold Tolerance.</title>
        <authorList>
            <person name="Chen X."/>
        </authorList>
    </citation>
    <scope>NUCLEOTIDE SEQUENCE [LARGE SCALE GENOMIC DNA]</scope>
    <source>
        <strain evidence="5">cv. Shandingzi</strain>
        <tissue evidence="4">Leaves</tissue>
    </source>
</reference>
<evidence type="ECO:0000256" key="3">
    <source>
        <dbReference type="ARBA" id="ARBA00023315"/>
    </source>
</evidence>
<protein>
    <submittedName>
        <fullName evidence="4">Uncharacterized protein</fullName>
    </submittedName>
</protein>
<dbReference type="Pfam" id="PF02458">
    <property type="entry name" value="Transferase"/>
    <property type="match status" value="1"/>
</dbReference>
<evidence type="ECO:0000313" key="4">
    <source>
        <dbReference type="EMBL" id="TQD89787.1"/>
    </source>
</evidence>
<dbReference type="EMBL" id="VIEB01000470">
    <property type="protein sequence ID" value="TQD89787.1"/>
    <property type="molecule type" value="Genomic_DNA"/>
</dbReference>
<dbReference type="GO" id="GO:0016747">
    <property type="term" value="F:acyltransferase activity, transferring groups other than amino-acyl groups"/>
    <property type="evidence" value="ECO:0007669"/>
    <property type="project" value="TreeGrafter"/>
</dbReference>
<accession>A0A540LTJ6</accession>
<dbReference type="InterPro" id="IPR050317">
    <property type="entry name" value="Plant_Fungal_Acyltransferase"/>
</dbReference>
<proteinExistence type="inferred from homology"/>